<dbReference type="Proteomes" id="UP000012429">
    <property type="component" value="Unassembled WGS sequence"/>
</dbReference>
<dbReference type="STRING" id="363754.RHSP_54757"/>
<dbReference type="GO" id="GO:0004518">
    <property type="term" value="F:nuclease activity"/>
    <property type="evidence" value="ECO:0007669"/>
    <property type="project" value="UniProtKB-KW"/>
</dbReference>
<feature type="domain" description="PIN" evidence="8">
    <location>
        <begin position="2"/>
        <end position="120"/>
    </location>
</feature>
<dbReference type="InterPro" id="IPR029060">
    <property type="entry name" value="PIN-like_dom_sf"/>
</dbReference>
<evidence type="ECO:0000256" key="3">
    <source>
        <dbReference type="ARBA" id="ARBA00022722"/>
    </source>
</evidence>
<dbReference type="GO" id="GO:0046872">
    <property type="term" value="F:metal ion binding"/>
    <property type="evidence" value="ECO:0007669"/>
    <property type="project" value="UniProtKB-KW"/>
</dbReference>
<dbReference type="RefSeq" id="WP_004125086.1">
    <property type="nucleotide sequence ID" value="NZ_AQHN01000084.1"/>
</dbReference>
<evidence type="ECO:0000259" key="8">
    <source>
        <dbReference type="Pfam" id="PF01850"/>
    </source>
</evidence>
<keyword evidence="5" id="KW-0378">Hydrolase</keyword>
<keyword evidence="3" id="KW-0540">Nuclease</keyword>
<dbReference type="CDD" id="cd18731">
    <property type="entry name" value="PIN_NgFitB-like"/>
    <property type="match status" value="1"/>
</dbReference>
<dbReference type="Gene3D" id="3.40.50.1010">
    <property type="entry name" value="5'-nuclease"/>
    <property type="match status" value="1"/>
</dbReference>
<keyword evidence="10" id="KW-1185">Reference proteome</keyword>
<sequence>MIFLDTNVISETFRKLPDAAVISWLGRYDAEIALSTVVIGEIAFGIHKILPDQRAAQLEQRLSEWRRRFSDRIFGLTEEAALAYGEIMGSSKRQGRPMSAQDGMIAAIARVNGGRLATRNLSDFQTASLELVSPWDF</sequence>
<evidence type="ECO:0000256" key="5">
    <source>
        <dbReference type="ARBA" id="ARBA00022801"/>
    </source>
</evidence>
<reference evidence="9 10" key="1">
    <citation type="journal article" date="2012" name="BMC Genomics">
        <title>Genomic basis of broad host range and environmental adaptability of Rhizobium tropici CIAT 899 and Rhizobium sp. PRF 81 which are used in inoculants for common bean (Phaseolus vulgaris L.).</title>
        <authorList>
            <person name="Ormeno-Orrillo E."/>
            <person name="Menna P."/>
            <person name="Almeida L.G."/>
            <person name="Ollero F.J."/>
            <person name="Nicolas M.F."/>
            <person name="Pains Rodrigues E."/>
            <person name="Shigueyoshi Nakatani A."/>
            <person name="Silva Batista J.S."/>
            <person name="Oliveira Chueire L.M."/>
            <person name="Souza R.C."/>
            <person name="Ribeiro Vasconcelos A.T."/>
            <person name="Megias M."/>
            <person name="Hungria M."/>
            <person name="Martinez-Romero E."/>
        </authorList>
    </citation>
    <scope>NUCLEOTIDE SEQUENCE [LARGE SCALE GENOMIC DNA]</scope>
    <source>
        <strain evidence="9 10">PRF 81</strain>
    </source>
</reference>
<dbReference type="PANTHER" id="PTHR33653:SF1">
    <property type="entry name" value="RIBONUCLEASE VAPC2"/>
    <property type="match status" value="1"/>
</dbReference>
<protein>
    <submittedName>
        <fullName evidence="9">Putative plasmid stability protein y4jK</fullName>
    </submittedName>
</protein>
<dbReference type="SUPFAM" id="SSF88723">
    <property type="entry name" value="PIN domain-like"/>
    <property type="match status" value="1"/>
</dbReference>
<dbReference type="Pfam" id="PF01850">
    <property type="entry name" value="PIN"/>
    <property type="match status" value="1"/>
</dbReference>
<dbReference type="InterPro" id="IPR002716">
    <property type="entry name" value="PIN_dom"/>
</dbReference>
<dbReference type="OrthoDB" id="5458135at2"/>
<evidence type="ECO:0000256" key="2">
    <source>
        <dbReference type="ARBA" id="ARBA00022649"/>
    </source>
</evidence>
<evidence type="ECO:0000256" key="7">
    <source>
        <dbReference type="ARBA" id="ARBA00038093"/>
    </source>
</evidence>
<evidence type="ECO:0000256" key="6">
    <source>
        <dbReference type="ARBA" id="ARBA00022842"/>
    </source>
</evidence>
<dbReference type="GO" id="GO:0016787">
    <property type="term" value="F:hydrolase activity"/>
    <property type="evidence" value="ECO:0007669"/>
    <property type="project" value="UniProtKB-KW"/>
</dbReference>
<evidence type="ECO:0000256" key="4">
    <source>
        <dbReference type="ARBA" id="ARBA00022723"/>
    </source>
</evidence>
<dbReference type="EMBL" id="AQHN01000084">
    <property type="protein sequence ID" value="ENN85243.1"/>
    <property type="molecule type" value="Genomic_DNA"/>
</dbReference>
<keyword evidence="2" id="KW-1277">Toxin-antitoxin system</keyword>
<comment type="similarity">
    <text evidence="7">Belongs to the PINc/VapC protein family.</text>
</comment>
<dbReference type="InterPro" id="IPR050556">
    <property type="entry name" value="Type_II_TA_system_RNase"/>
</dbReference>
<comment type="caution">
    <text evidence="9">The sequence shown here is derived from an EMBL/GenBank/DDBJ whole genome shotgun (WGS) entry which is preliminary data.</text>
</comment>
<evidence type="ECO:0000313" key="10">
    <source>
        <dbReference type="Proteomes" id="UP000012429"/>
    </source>
</evidence>
<dbReference type="PATRIC" id="fig|363754.4.peg.5317"/>
<dbReference type="AlphaFoldDB" id="N6U4J7"/>
<name>N6U4J7_9HYPH</name>
<organism evidence="9 10">
    <name type="scientific">Rhizobium freirei PRF 81</name>
    <dbReference type="NCBI Taxonomy" id="363754"/>
    <lineage>
        <taxon>Bacteria</taxon>
        <taxon>Pseudomonadati</taxon>
        <taxon>Pseudomonadota</taxon>
        <taxon>Alphaproteobacteria</taxon>
        <taxon>Hyphomicrobiales</taxon>
        <taxon>Rhizobiaceae</taxon>
        <taxon>Rhizobium/Agrobacterium group</taxon>
        <taxon>Rhizobium</taxon>
    </lineage>
</organism>
<comment type="cofactor">
    <cofactor evidence="1">
        <name>Mg(2+)</name>
        <dbReference type="ChEBI" id="CHEBI:18420"/>
    </cofactor>
</comment>
<evidence type="ECO:0000313" key="9">
    <source>
        <dbReference type="EMBL" id="ENN85243.1"/>
    </source>
</evidence>
<evidence type="ECO:0000256" key="1">
    <source>
        <dbReference type="ARBA" id="ARBA00001946"/>
    </source>
</evidence>
<gene>
    <name evidence="9" type="ORF">RHSP_54757</name>
</gene>
<proteinExistence type="inferred from homology"/>
<accession>N6U4J7</accession>
<keyword evidence="4" id="KW-0479">Metal-binding</keyword>
<dbReference type="PANTHER" id="PTHR33653">
    <property type="entry name" value="RIBONUCLEASE VAPC2"/>
    <property type="match status" value="1"/>
</dbReference>
<keyword evidence="6" id="KW-0460">Magnesium</keyword>